<dbReference type="InterPro" id="IPR004688">
    <property type="entry name" value="Ni/Co_transpt"/>
</dbReference>
<feature type="transmembrane region" description="Helical" evidence="8">
    <location>
        <begin position="237"/>
        <end position="262"/>
    </location>
</feature>
<reference evidence="10 11" key="2">
    <citation type="submission" date="2016-10" db="EMBL/GenBank/DDBJ databases">
        <authorList>
            <person name="Varghese N."/>
            <person name="Submissions S."/>
        </authorList>
    </citation>
    <scope>NUCLEOTIDE SEQUENCE [LARGE SCALE GENOMIC DNA]</scope>
    <source>
        <strain evidence="10 11">DSM 24802</strain>
    </source>
</reference>
<dbReference type="Proteomes" id="UP000634647">
    <property type="component" value="Unassembled WGS sequence"/>
</dbReference>
<dbReference type="GO" id="GO:0012505">
    <property type="term" value="C:endomembrane system"/>
    <property type="evidence" value="ECO:0007669"/>
    <property type="project" value="UniProtKB-SubCell"/>
</dbReference>
<sequence length="365" mass="38746">MYDTIPAAPPKGASANLGLRRRITAMSAALVTVNLALWALALVSFGDDPVLLGTALLAYSFGLRHAVDADHIAAIDNLTRKFMQQGRRPVSVGLWFSLGHSSVVLILSAVVAGTASVLQAPEFAELRSVGGVISTLVSAGFLMAIAAVNLMLMRGTWQSLRALNRGAAPREGDPALGFSGGGILTRAFSRLFRMVDRNWQIYLLGFLFGFGFDTATEIGVLGISATGGAHGLHPWEIMLFPLLFSAAMALVDTADGMLMLGAYQWAYVEPRRKLVYNLVITGLSVAVALLIGLVETLGLIGDKLSLSGGFWQAMSAATDSFGTIGYGIVALFLLGWLGSWLYVRLGAHKREIRARAGQPGSGPRP</sequence>
<dbReference type="GO" id="GO:0015099">
    <property type="term" value="F:nickel cation transmembrane transporter activity"/>
    <property type="evidence" value="ECO:0007669"/>
    <property type="project" value="UniProtKB-UniRule"/>
</dbReference>
<keyword evidence="6 8" id="KW-1133">Transmembrane helix</keyword>
<feature type="transmembrane region" description="Helical" evidence="8">
    <location>
        <begin position="320"/>
        <end position="343"/>
    </location>
</feature>
<dbReference type="GO" id="GO:0005886">
    <property type="term" value="C:plasma membrane"/>
    <property type="evidence" value="ECO:0007669"/>
    <property type="project" value="UniProtKB-SubCell"/>
</dbReference>
<name>A0AAN4URC8_9RHOB</name>
<evidence type="ECO:0000256" key="6">
    <source>
        <dbReference type="ARBA" id="ARBA00022989"/>
    </source>
</evidence>
<evidence type="ECO:0000256" key="1">
    <source>
        <dbReference type="ARBA" id="ARBA00004127"/>
    </source>
</evidence>
<comment type="subcellular location">
    <subcellularLocation>
        <location evidence="8">Cell membrane</location>
        <topology evidence="8">Multi-pass membrane protein</topology>
    </subcellularLocation>
    <subcellularLocation>
        <location evidence="1">Endomembrane system</location>
        <topology evidence="1">Multi-pass membrane protein</topology>
    </subcellularLocation>
</comment>
<keyword evidence="5 8" id="KW-0812">Transmembrane</keyword>
<keyword evidence="11" id="KW-1185">Reference proteome</keyword>
<dbReference type="NCBIfam" id="TIGR00802">
    <property type="entry name" value="nico"/>
    <property type="match status" value="1"/>
</dbReference>
<keyword evidence="7 8" id="KW-0472">Membrane</keyword>
<reference evidence="9" key="3">
    <citation type="submission" date="2023-06" db="EMBL/GenBank/DDBJ databases">
        <authorList>
            <person name="Sun Q."/>
            <person name="Zhou Y."/>
        </authorList>
    </citation>
    <scope>NUCLEOTIDE SEQUENCE</scope>
    <source>
        <strain evidence="9">CGMCC 1.10859</strain>
    </source>
</reference>
<dbReference type="PANTHER" id="PTHR31611:SF0">
    <property type="entry name" value="HIGH-AFFINITY NICKEL TRANSPORT PROTEIN NIC1"/>
    <property type="match status" value="1"/>
</dbReference>
<keyword evidence="4" id="KW-0533">Nickel</keyword>
<feature type="transmembrane region" description="Helical" evidence="8">
    <location>
        <begin position="274"/>
        <end position="300"/>
    </location>
</feature>
<evidence type="ECO:0000256" key="8">
    <source>
        <dbReference type="RuleBase" id="RU362101"/>
    </source>
</evidence>
<dbReference type="InterPro" id="IPR011541">
    <property type="entry name" value="Ni/Co_transpt_high_affinity"/>
</dbReference>
<dbReference type="AlphaFoldDB" id="A0AAN4URC8"/>
<dbReference type="Proteomes" id="UP000199541">
    <property type="component" value="Unassembled WGS sequence"/>
</dbReference>
<evidence type="ECO:0000256" key="2">
    <source>
        <dbReference type="ARBA" id="ARBA00010892"/>
    </source>
</evidence>
<evidence type="ECO:0000256" key="7">
    <source>
        <dbReference type="ARBA" id="ARBA00023136"/>
    </source>
</evidence>
<accession>A0AAN4URC8</accession>
<reference evidence="9" key="1">
    <citation type="journal article" date="2014" name="Int. J. Syst. Evol. Microbiol.">
        <title>Complete genome sequence of Corynebacterium casei LMG S-19264T (=DSM 44701T), isolated from a smear-ripened cheese.</title>
        <authorList>
            <consortium name="US DOE Joint Genome Institute (JGI-PGF)"/>
            <person name="Walter F."/>
            <person name="Albersmeier A."/>
            <person name="Kalinowski J."/>
            <person name="Ruckert C."/>
        </authorList>
    </citation>
    <scope>NUCLEOTIDE SEQUENCE</scope>
    <source>
        <strain evidence="9">CGMCC 1.10859</strain>
    </source>
</reference>
<comment type="similarity">
    <text evidence="2 8">Belongs to the NiCoT transporter (TC 2.A.52) family.</text>
</comment>
<feature type="transmembrane region" description="Helical" evidence="8">
    <location>
        <begin position="88"/>
        <end position="112"/>
    </location>
</feature>
<dbReference type="EMBL" id="FNOB01000009">
    <property type="protein sequence ID" value="SDX04806.1"/>
    <property type="molecule type" value="Genomic_DNA"/>
</dbReference>
<proteinExistence type="inferred from homology"/>
<evidence type="ECO:0000313" key="9">
    <source>
        <dbReference type="EMBL" id="GHE02097.1"/>
    </source>
</evidence>
<keyword evidence="3 8" id="KW-0813">Transport</keyword>
<dbReference type="RefSeq" id="WP_051646235.1">
    <property type="nucleotide sequence ID" value="NZ_BNAB01000008.1"/>
</dbReference>
<feature type="transmembrane region" description="Helical" evidence="8">
    <location>
        <begin position="23"/>
        <end position="43"/>
    </location>
</feature>
<feature type="transmembrane region" description="Helical" evidence="8">
    <location>
        <begin position="132"/>
        <end position="152"/>
    </location>
</feature>
<organism evidence="9 12">
    <name type="scientific">Allgaiera indica</name>
    <dbReference type="NCBI Taxonomy" id="765699"/>
    <lineage>
        <taxon>Bacteria</taxon>
        <taxon>Pseudomonadati</taxon>
        <taxon>Pseudomonadota</taxon>
        <taxon>Alphaproteobacteria</taxon>
        <taxon>Rhodobacterales</taxon>
        <taxon>Paracoccaceae</taxon>
        <taxon>Allgaiera</taxon>
    </lineage>
</organism>
<gene>
    <name evidence="9" type="ORF">GCM10008024_20340</name>
    <name evidence="10" type="ORF">SAMN05444006_10986</name>
</gene>
<dbReference type="Pfam" id="PF03824">
    <property type="entry name" value="NicO"/>
    <property type="match status" value="1"/>
</dbReference>
<dbReference type="PANTHER" id="PTHR31611">
    <property type="entry name" value="HIGH-AFFINITY NICKEL TRANSPORT PROTEIN NIC1"/>
    <property type="match status" value="1"/>
</dbReference>
<evidence type="ECO:0000256" key="4">
    <source>
        <dbReference type="ARBA" id="ARBA00022596"/>
    </source>
</evidence>
<evidence type="ECO:0000313" key="10">
    <source>
        <dbReference type="EMBL" id="SDX04806.1"/>
    </source>
</evidence>
<comment type="caution">
    <text evidence="9">The sequence shown here is derived from an EMBL/GenBank/DDBJ whole genome shotgun (WGS) entry which is preliminary data.</text>
</comment>
<feature type="transmembrane region" description="Helical" evidence="8">
    <location>
        <begin position="201"/>
        <end position="225"/>
    </location>
</feature>
<dbReference type="EMBL" id="BNAB01000008">
    <property type="protein sequence ID" value="GHE02097.1"/>
    <property type="molecule type" value="Genomic_DNA"/>
</dbReference>
<evidence type="ECO:0000313" key="11">
    <source>
        <dbReference type="Proteomes" id="UP000199541"/>
    </source>
</evidence>
<evidence type="ECO:0000313" key="12">
    <source>
        <dbReference type="Proteomes" id="UP000634647"/>
    </source>
</evidence>
<evidence type="ECO:0000256" key="5">
    <source>
        <dbReference type="ARBA" id="ARBA00022692"/>
    </source>
</evidence>
<protein>
    <recommendedName>
        <fullName evidence="8">Nickel/cobalt efflux system</fullName>
    </recommendedName>
</protein>
<evidence type="ECO:0000256" key="3">
    <source>
        <dbReference type="ARBA" id="ARBA00022448"/>
    </source>
</evidence>